<accession>A0A3E0WTA1</accession>
<keyword evidence="9" id="KW-1185">Reference proteome</keyword>
<dbReference type="AlphaFoldDB" id="A0A3E0WTA1"/>
<dbReference type="Pfam" id="PF01547">
    <property type="entry name" value="SBP_bac_1"/>
    <property type="match status" value="1"/>
</dbReference>
<evidence type="ECO:0000256" key="3">
    <source>
        <dbReference type="ARBA" id="ARBA00022448"/>
    </source>
</evidence>
<feature type="chain" id="PRO_5017643840" description="Probable sugar-binding periplasmic protein" evidence="7">
    <location>
        <begin position="26"/>
        <end position="420"/>
    </location>
</feature>
<evidence type="ECO:0000313" key="9">
    <source>
        <dbReference type="Proteomes" id="UP000256763"/>
    </source>
</evidence>
<protein>
    <recommendedName>
        <fullName evidence="6">Probable sugar-binding periplasmic protein</fullName>
    </recommendedName>
</protein>
<dbReference type="SUPFAM" id="SSF53850">
    <property type="entry name" value="Periplasmic binding protein-like II"/>
    <property type="match status" value="1"/>
</dbReference>
<evidence type="ECO:0000256" key="4">
    <source>
        <dbReference type="ARBA" id="ARBA00022729"/>
    </source>
</evidence>
<dbReference type="RefSeq" id="WP_116304039.1">
    <property type="nucleotide sequence ID" value="NZ_NFZV01000037.1"/>
</dbReference>
<dbReference type="Gene3D" id="3.40.190.10">
    <property type="entry name" value="Periplasmic binding protein-like II"/>
    <property type="match status" value="2"/>
</dbReference>
<sequence length="420" mass="45346">MNYLLKRSVLTAAVVGALTMGQVQANNVEVLHWWTSGGEARAVGVLKDLMEERGHQWRDFAVAGGGGESAMTVLRSRAVAGNPPVAAQIKGPDIQEWGSLGFLGEINTVAKEVGWQALLPEVIIEAMQHDGDYVAVPVNVHRVNWFWANPEVLAAAGVDDMPTTWEAFFEAAEAIKEAGYIPLAHGGQPWQDATVFESMLLGIGGVDFYRQAMVELDQEALASDTMIEVLKNFKRLRDYMDPNAPGREWNAATQMVVNGQAAFQIMGDWAKGELTAAGLTAGEDFLCMGVPGTDHTFTYNVDSLAMFKVSGARAREAQLDLARLSMEPAFQEAFNLAKGSIPARMDLDMSRFDSCAVKSMADFKASADAGTLVPSMAHGMAVSSDAQGAIFDVVTNYFNSRRMTAEEAAERLARAVRAAG</sequence>
<organism evidence="8 9">
    <name type="scientific">Alkalilimnicola ehrlichii</name>
    <dbReference type="NCBI Taxonomy" id="351052"/>
    <lineage>
        <taxon>Bacteria</taxon>
        <taxon>Pseudomonadati</taxon>
        <taxon>Pseudomonadota</taxon>
        <taxon>Gammaproteobacteria</taxon>
        <taxon>Chromatiales</taxon>
        <taxon>Ectothiorhodospiraceae</taxon>
        <taxon>Alkalilimnicola</taxon>
    </lineage>
</organism>
<keyword evidence="4 7" id="KW-0732">Signal</keyword>
<dbReference type="Proteomes" id="UP000256763">
    <property type="component" value="Unassembled WGS sequence"/>
</dbReference>
<comment type="caution">
    <text evidence="8">The sequence shown here is derived from an EMBL/GenBank/DDBJ whole genome shotgun (WGS) entry which is preliminary data.</text>
</comment>
<evidence type="ECO:0000256" key="2">
    <source>
        <dbReference type="ARBA" id="ARBA00008520"/>
    </source>
</evidence>
<evidence type="ECO:0000313" key="8">
    <source>
        <dbReference type="EMBL" id="RFA35423.1"/>
    </source>
</evidence>
<evidence type="ECO:0000256" key="1">
    <source>
        <dbReference type="ARBA" id="ARBA00004418"/>
    </source>
</evidence>
<dbReference type="EMBL" id="NFZW01000012">
    <property type="protein sequence ID" value="RFA35423.1"/>
    <property type="molecule type" value="Genomic_DNA"/>
</dbReference>
<evidence type="ECO:0000256" key="6">
    <source>
        <dbReference type="ARBA" id="ARBA00049753"/>
    </source>
</evidence>
<feature type="signal peptide" evidence="7">
    <location>
        <begin position="1"/>
        <end position="25"/>
    </location>
</feature>
<dbReference type="GO" id="GO:0042597">
    <property type="term" value="C:periplasmic space"/>
    <property type="evidence" value="ECO:0007669"/>
    <property type="project" value="UniProtKB-SubCell"/>
</dbReference>
<evidence type="ECO:0000256" key="7">
    <source>
        <dbReference type="SAM" id="SignalP"/>
    </source>
</evidence>
<reference evidence="9" key="1">
    <citation type="submission" date="2017-05" db="EMBL/GenBank/DDBJ databases">
        <authorList>
            <person name="Sharma S."/>
            <person name="Sidhu C."/>
            <person name="Pinnaka A.K."/>
        </authorList>
    </citation>
    <scope>NUCLEOTIDE SEQUENCE [LARGE SCALE GENOMIC DNA]</scope>
    <source>
        <strain evidence="9">AK93</strain>
    </source>
</reference>
<comment type="similarity">
    <text evidence="2">Belongs to the bacterial solute-binding protein 1 family.</text>
</comment>
<dbReference type="PANTHER" id="PTHR43649">
    <property type="entry name" value="ARABINOSE-BINDING PROTEIN-RELATED"/>
    <property type="match status" value="1"/>
</dbReference>
<name>A0A3E0WTA1_9GAMM</name>
<dbReference type="OrthoDB" id="2509690at2"/>
<dbReference type="InterPro" id="IPR006059">
    <property type="entry name" value="SBP"/>
</dbReference>
<dbReference type="PANTHER" id="PTHR43649:SF28">
    <property type="entry name" value="BINDING PROTEIN COMPONENT OF ABC SUGAR TRANSPORTER-RELATED"/>
    <property type="match status" value="1"/>
</dbReference>
<gene>
    <name evidence="8" type="ORF">CAL65_13175</name>
</gene>
<comment type="subcellular location">
    <subcellularLocation>
        <location evidence="1">Periplasm</location>
    </subcellularLocation>
</comment>
<comment type="function">
    <text evidence="5">Part of a binding-protein-dependent transport system for a sugar.</text>
</comment>
<keyword evidence="3" id="KW-0813">Transport</keyword>
<proteinExistence type="inferred from homology"/>
<dbReference type="InterPro" id="IPR050490">
    <property type="entry name" value="Bact_solute-bd_prot1"/>
</dbReference>
<evidence type="ECO:0000256" key="5">
    <source>
        <dbReference type="ARBA" id="ARBA00049629"/>
    </source>
</evidence>